<dbReference type="Pfam" id="PF01553">
    <property type="entry name" value="Acyltransferase"/>
    <property type="match status" value="1"/>
</dbReference>
<evidence type="ECO:0000313" key="3">
    <source>
        <dbReference type="Proteomes" id="UP000006867"/>
    </source>
</evidence>
<reference evidence="2 3" key="1">
    <citation type="journal article" date="2011" name="Front. Microbiol.">
        <title>Genomic signatures of strain selection and enhancement in Bacillus atrophaeus var. globigii, a historical biowarfare simulant.</title>
        <authorList>
            <person name="Gibbons H.S."/>
            <person name="Broomall S.M."/>
            <person name="McNew L.A."/>
            <person name="Daligault H."/>
            <person name="Chapman C."/>
            <person name="Bruce D."/>
            <person name="Karavis M."/>
            <person name="Krepps M."/>
            <person name="McGregor P.A."/>
            <person name="Hong C."/>
            <person name="Park K.H."/>
            <person name="Akmal A."/>
            <person name="Feldman A."/>
            <person name="Lin J.S."/>
            <person name="Chang W.E."/>
            <person name="Higgs B.W."/>
            <person name="Demirev P."/>
            <person name="Lindquist J."/>
            <person name="Liem A."/>
            <person name="Fochler E."/>
            <person name="Read T.D."/>
            <person name="Tapia R."/>
            <person name="Johnson S."/>
            <person name="Bishop-Lilly K.A."/>
            <person name="Detter C."/>
            <person name="Han C."/>
            <person name="Sozhamannan S."/>
            <person name="Rosenzweig C.N."/>
            <person name="Skowronski E.W."/>
        </authorList>
    </citation>
    <scope>NUCLEOTIDE SEQUENCE [LARGE SCALE GENOMIC DNA]</scope>
    <source>
        <strain evidence="2 3">1942</strain>
    </source>
</reference>
<feature type="domain" description="Phospholipid/glycerol acyltransferase" evidence="1">
    <location>
        <begin position="60"/>
        <end position="143"/>
    </location>
</feature>
<keyword evidence="2" id="KW-0012">Acyltransferase</keyword>
<dbReference type="EMBL" id="CP002207">
    <property type="protein sequence ID" value="ADP32683.1"/>
    <property type="molecule type" value="Genomic_DNA"/>
</dbReference>
<protein>
    <submittedName>
        <fullName evidence="2">Acyltransferase</fullName>
    </submittedName>
</protein>
<evidence type="ECO:0000259" key="1">
    <source>
        <dbReference type="Pfam" id="PF01553"/>
    </source>
</evidence>
<dbReference type="RefSeq" id="WP_013390575.1">
    <property type="nucleotide sequence ID" value="NC_014639.1"/>
</dbReference>
<gene>
    <name evidence="2" type="ordered locus">BATR1942_08750</name>
</gene>
<dbReference type="Proteomes" id="UP000006867">
    <property type="component" value="Chromosome"/>
</dbReference>
<accession>A0ABM5LXU2</accession>
<proteinExistence type="predicted"/>
<keyword evidence="2" id="KW-0808">Transferase</keyword>
<keyword evidence="3" id="KW-1185">Reference proteome</keyword>
<dbReference type="GO" id="GO:0016746">
    <property type="term" value="F:acyltransferase activity"/>
    <property type="evidence" value="ECO:0007669"/>
    <property type="project" value="UniProtKB-KW"/>
</dbReference>
<organism evidence="2 3">
    <name type="scientific">Bacillus atrophaeus (strain 1942)</name>
    <dbReference type="NCBI Taxonomy" id="720555"/>
    <lineage>
        <taxon>Bacteria</taxon>
        <taxon>Bacillati</taxon>
        <taxon>Bacillota</taxon>
        <taxon>Bacilli</taxon>
        <taxon>Bacillales</taxon>
        <taxon>Bacillaceae</taxon>
        <taxon>Bacillus</taxon>
    </lineage>
</organism>
<evidence type="ECO:0000313" key="2">
    <source>
        <dbReference type="EMBL" id="ADP32683.1"/>
    </source>
</evidence>
<sequence>MIRFCCLVIYIVYMLVKNIKQLFNLTMIDPRLSYEKQMKLVYEQPKAFMRGCIDVSGSVITINQTEPIPNGPVLYVHSHLRTADLVLLAGHVPGPVCFIASPKAFRIPFMGKWLERMNVIREEGNPEVMHEYITENLQKGQSMLLSRKGSADPEEIAARLNLPIVMVETEGTDHLLRGTLFKRLKTSEIEMSFNRVYYPAEQKQLRA</sequence>
<name>A0ABM5LXU2_BACA1</name>
<dbReference type="InterPro" id="IPR002123">
    <property type="entry name" value="Plipid/glycerol_acylTrfase"/>
</dbReference>
<dbReference type="SUPFAM" id="SSF69593">
    <property type="entry name" value="Glycerol-3-phosphate (1)-acyltransferase"/>
    <property type="match status" value="1"/>
</dbReference>